<sequence length="89" mass="10174">MLPVLRLVGDRKEHPLAEMRQRIADQLNLTEEELAERLASDSQTVVANRVAWAVQYLKSAGAIRAVARWTCWHVTLEFGREEIILQCSD</sequence>
<feature type="domain" description="Restriction system protein Mrr-like N-terminal" evidence="1">
    <location>
        <begin position="1"/>
        <end position="68"/>
    </location>
</feature>
<accession>A0A7S7NS32</accession>
<organism evidence="2 3">
    <name type="scientific">Paludibaculum fermentans</name>
    <dbReference type="NCBI Taxonomy" id="1473598"/>
    <lineage>
        <taxon>Bacteria</taxon>
        <taxon>Pseudomonadati</taxon>
        <taxon>Acidobacteriota</taxon>
        <taxon>Terriglobia</taxon>
        <taxon>Bryobacterales</taxon>
        <taxon>Bryobacteraceae</taxon>
        <taxon>Paludibaculum</taxon>
    </lineage>
</organism>
<dbReference type="AlphaFoldDB" id="A0A7S7NS32"/>
<dbReference type="RefSeq" id="WP_194450342.1">
    <property type="nucleotide sequence ID" value="NZ_CP063849.1"/>
</dbReference>
<dbReference type="EMBL" id="CP063849">
    <property type="protein sequence ID" value="QOY88680.1"/>
    <property type="molecule type" value="Genomic_DNA"/>
</dbReference>
<evidence type="ECO:0000313" key="3">
    <source>
        <dbReference type="Proteomes" id="UP000593892"/>
    </source>
</evidence>
<dbReference type="KEGG" id="pfer:IRI77_01590"/>
<dbReference type="Proteomes" id="UP000593892">
    <property type="component" value="Chromosome"/>
</dbReference>
<proteinExistence type="predicted"/>
<reference evidence="2 3" key="1">
    <citation type="submission" date="2020-10" db="EMBL/GenBank/DDBJ databases">
        <title>Complete genome sequence of Paludibaculum fermentans P105T, a facultatively anaerobic acidobacterium capable of dissimilatory Fe(III) reduction.</title>
        <authorList>
            <person name="Dedysh S.N."/>
            <person name="Beletsky A.V."/>
            <person name="Kulichevskaya I.S."/>
            <person name="Mardanov A.V."/>
            <person name="Ravin N.V."/>
        </authorList>
    </citation>
    <scope>NUCLEOTIDE SEQUENCE [LARGE SCALE GENOMIC DNA]</scope>
    <source>
        <strain evidence="2 3">P105</strain>
    </source>
</reference>
<dbReference type="Pfam" id="PF14338">
    <property type="entry name" value="Mrr_N"/>
    <property type="match status" value="1"/>
</dbReference>
<gene>
    <name evidence="2" type="ORF">IRI77_01590</name>
</gene>
<name>A0A7S7NS32_PALFE</name>
<keyword evidence="3" id="KW-1185">Reference proteome</keyword>
<evidence type="ECO:0000313" key="2">
    <source>
        <dbReference type="EMBL" id="QOY88680.1"/>
    </source>
</evidence>
<protein>
    <submittedName>
        <fullName evidence="2">Winged helix-turn-helix domain-containing protein</fullName>
    </submittedName>
</protein>
<dbReference type="InterPro" id="IPR025745">
    <property type="entry name" value="Mrr-like_N_dom"/>
</dbReference>
<evidence type="ECO:0000259" key="1">
    <source>
        <dbReference type="Pfam" id="PF14338"/>
    </source>
</evidence>